<dbReference type="GO" id="GO:0005975">
    <property type="term" value="P:carbohydrate metabolic process"/>
    <property type="evidence" value="ECO:0007669"/>
    <property type="project" value="UniProtKB-ARBA"/>
</dbReference>
<evidence type="ECO:0000313" key="3">
    <source>
        <dbReference type="Proteomes" id="UP000240971"/>
    </source>
</evidence>
<keyword evidence="1" id="KW-0472">Membrane</keyword>
<dbReference type="InterPro" id="IPR013320">
    <property type="entry name" value="ConA-like_dom_sf"/>
</dbReference>
<dbReference type="AlphaFoldDB" id="A0A2P8HJ63"/>
<keyword evidence="1" id="KW-0812">Transmembrane</keyword>
<dbReference type="PROSITE" id="PS51257">
    <property type="entry name" value="PROKAR_LIPOPROTEIN"/>
    <property type="match status" value="1"/>
</dbReference>
<reference evidence="2 3" key="1">
    <citation type="submission" date="2018-03" db="EMBL/GenBank/DDBJ databases">
        <title>Genomic Encyclopedia of Archaeal and Bacterial Type Strains, Phase II (KMG-II): from individual species to whole genera.</title>
        <authorList>
            <person name="Goeker M."/>
        </authorList>
    </citation>
    <scope>NUCLEOTIDE SEQUENCE [LARGE SCALE GENOMIC DNA]</scope>
    <source>
        <strain evidence="2 3">DSM 24859</strain>
    </source>
</reference>
<evidence type="ECO:0000313" key="2">
    <source>
        <dbReference type="EMBL" id="PSL46245.1"/>
    </source>
</evidence>
<proteinExistence type="predicted"/>
<keyword evidence="1" id="KW-1133">Transmembrane helix</keyword>
<accession>A0A2P8HJ63</accession>
<name>A0A2P8HJ63_CHINA</name>
<keyword evidence="3" id="KW-1185">Reference proteome</keyword>
<dbReference type="SUPFAM" id="SSF53649">
    <property type="entry name" value="Alkaline phosphatase-like"/>
    <property type="match status" value="1"/>
</dbReference>
<gene>
    <name evidence="2" type="ORF">CLV51_103221</name>
</gene>
<dbReference type="EMBL" id="PYAW01000003">
    <property type="protein sequence ID" value="PSL46245.1"/>
    <property type="molecule type" value="Genomic_DNA"/>
</dbReference>
<dbReference type="SUPFAM" id="SSF49899">
    <property type="entry name" value="Concanavalin A-like lectins/glucanases"/>
    <property type="match status" value="1"/>
</dbReference>
<dbReference type="GO" id="GO:0004553">
    <property type="term" value="F:hydrolase activity, hydrolyzing O-glycosyl compounds"/>
    <property type="evidence" value="ECO:0007669"/>
    <property type="project" value="UniProtKB-ARBA"/>
</dbReference>
<dbReference type="Gene3D" id="2.60.120.200">
    <property type="match status" value="1"/>
</dbReference>
<dbReference type="Pfam" id="PF13385">
    <property type="entry name" value="Laminin_G_3"/>
    <property type="match status" value="1"/>
</dbReference>
<dbReference type="Proteomes" id="UP000240971">
    <property type="component" value="Unassembled WGS sequence"/>
</dbReference>
<dbReference type="RefSeq" id="WP_106529043.1">
    <property type="nucleotide sequence ID" value="NZ_PYAW01000003.1"/>
</dbReference>
<dbReference type="InterPro" id="IPR017850">
    <property type="entry name" value="Alkaline_phosphatase_core_sf"/>
</dbReference>
<evidence type="ECO:0000256" key="1">
    <source>
        <dbReference type="SAM" id="Phobius"/>
    </source>
</evidence>
<dbReference type="Gene3D" id="3.40.720.10">
    <property type="entry name" value="Alkaline Phosphatase, subunit A"/>
    <property type="match status" value="1"/>
</dbReference>
<feature type="transmembrane region" description="Helical" evidence="1">
    <location>
        <begin position="7"/>
        <end position="26"/>
    </location>
</feature>
<sequence>MQKLLSGYIRGTMIAAAVMLIAGMTACRKEVPPYMKYDADTAGQSFGGAKLKKRKVLLIGIDGAPGKLVESFHPTAMTGLLPQSVYTFDGLADTVSTVAAGWTSVVTGFGYPTHQIGDSTLIPKSVEGSHADIKYYNSFIHYLKEDDINTKVTAITPWEDLGNFIFNTADKVIETKRSDGDKAVADAAINELTNLDPDVVLANFIQPAVVGLQSGFNDNPAYHQTITDIDGYIGKMLDALKARKQAGNEDWLVIIQSTSGGDNKKMGGKTFEQRNTFTIFYSPLITPAKVTAPAMLNNAVRFHGGASNFVRAVNNDGGLYNVGNGSMTIEAKVKFNLGVNNDYTMYYPPFLTKCISRGDNTNLAGWSLVRNGEKILFYLADGNQRVEVSAATAILDGTFHTVTATAAYNNDPVKGNTYTIGVYVDGAGKSTATMENALAKIESASPLVMGYNPDIQYDELDMYMADVHIWNTVLTDDIIKKDAGIAGVAADHPNYKNLIGYWSCQETGSSRFKDMSPSKQDFLLEGSYSWDFLGIPLYAGDPAITINDVTPSILNWIGITLQGENKPAGKNWLQVIGVK</sequence>
<protein>
    <submittedName>
        <fullName evidence="2">Uncharacterized protein DUF4983</fullName>
    </submittedName>
</protein>
<dbReference type="OrthoDB" id="279982at2"/>
<comment type="caution">
    <text evidence="2">The sequence shown here is derived from an EMBL/GenBank/DDBJ whole genome shotgun (WGS) entry which is preliminary data.</text>
</comment>
<organism evidence="2 3">
    <name type="scientific">Chitinophaga niastensis</name>
    <dbReference type="NCBI Taxonomy" id="536980"/>
    <lineage>
        <taxon>Bacteria</taxon>
        <taxon>Pseudomonadati</taxon>
        <taxon>Bacteroidota</taxon>
        <taxon>Chitinophagia</taxon>
        <taxon>Chitinophagales</taxon>
        <taxon>Chitinophagaceae</taxon>
        <taxon>Chitinophaga</taxon>
    </lineage>
</organism>